<feature type="transmembrane region" description="Helical" evidence="6">
    <location>
        <begin position="257"/>
        <end position="279"/>
    </location>
</feature>
<accession>A0A1H6BS03</accession>
<evidence type="ECO:0000256" key="5">
    <source>
        <dbReference type="ARBA" id="ARBA00023136"/>
    </source>
</evidence>
<dbReference type="PROSITE" id="PS50850">
    <property type="entry name" value="MFS"/>
    <property type="match status" value="1"/>
</dbReference>
<feature type="transmembrane region" description="Helical" evidence="6">
    <location>
        <begin position="72"/>
        <end position="91"/>
    </location>
</feature>
<feature type="transmembrane region" description="Helical" evidence="6">
    <location>
        <begin position="129"/>
        <end position="148"/>
    </location>
</feature>
<keyword evidence="5 6" id="KW-0472">Membrane</keyword>
<evidence type="ECO:0000256" key="3">
    <source>
        <dbReference type="ARBA" id="ARBA00022692"/>
    </source>
</evidence>
<feature type="chain" id="PRO_5039286642" evidence="7">
    <location>
        <begin position="21"/>
        <end position="429"/>
    </location>
</feature>
<evidence type="ECO:0000256" key="2">
    <source>
        <dbReference type="ARBA" id="ARBA00022448"/>
    </source>
</evidence>
<keyword evidence="3 6" id="KW-0812">Transmembrane</keyword>
<organism evidence="9 10">
    <name type="scientific">Nonomuraea solani</name>
    <dbReference type="NCBI Taxonomy" id="1144553"/>
    <lineage>
        <taxon>Bacteria</taxon>
        <taxon>Bacillati</taxon>
        <taxon>Actinomycetota</taxon>
        <taxon>Actinomycetes</taxon>
        <taxon>Streptosporangiales</taxon>
        <taxon>Streptosporangiaceae</taxon>
        <taxon>Nonomuraea</taxon>
    </lineage>
</organism>
<comment type="subcellular location">
    <subcellularLocation>
        <location evidence="1">Cell membrane</location>
        <topology evidence="1">Multi-pass membrane protein</topology>
    </subcellularLocation>
</comment>
<dbReference type="Proteomes" id="UP000236732">
    <property type="component" value="Unassembled WGS sequence"/>
</dbReference>
<feature type="transmembrane region" description="Helical" evidence="6">
    <location>
        <begin position="191"/>
        <end position="208"/>
    </location>
</feature>
<dbReference type="InterPro" id="IPR036259">
    <property type="entry name" value="MFS_trans_sf"/>
</dbReference>
<dbReference type="InterPro" id="IPR020846">
    <property type="entry name" value="MFS_dom"/>
</dbReference>
<reference evidence="9 10" key="1">
    <citation type="submission" date="2016-10" db="EMBL/GenBank/DDBJ databases">
        <authorList>
            <person name="de Groot N.N."/>
        </authorList>
    </citation>
    <scope>NUCLEOTIDE SEQUENCE [LARGE SCALE GENOMIC DNA]</scope>
    <source>
        <strain evidence="9 10">CGMCC 4.7037</strain>
    </source>
</reference>
<feature type="transmembrane region" description="Helical" evidence="6">
    <location>
        <begin position="97"/>
        <end position="117"/>
    </location>
</feature>
<evidence type="ECO:0000256" key="7">
    <source>
        <dbReference type="SAM" id="SignalP"/>
    </source>
</evidence>
<feature type="transmembrane region" description="Helical" evidence="6">
    <location>
        <begin position="371"/>
        <end position="394"/>
    </location>
</feature>
<dbReference type="Pfam" id="PF07690">
    <property type="entry name" value="MFS_1"/>
    <property type="match status" value="2"/>
</dbReference>
<feature type="transmembrane region" description="Helical" evidence="6">
    <location>
        <begin position="42"/>
        <end position="60"/>
    </location>
</feature>
<gene>
    <name evidence="9" type="ORF">SAMN05444920_103568</name>
</gene>
<sequence>MATRTTVAAVLVAAFAASTAQTIVIAALPAFTREFGVSATAAPWALTAYMLAGAIATPIAGRLGDLFGYRRIALACLGFFVTGLLLCALSDSFPLLLAGRALAGVSGGLFPLAFGLVRRAVSPARLAGVIALLSAMFGIGGAAGMLAAAPLMNAFGTGWLFWPLLALGIVALVLVTLLPADEPTGGGRVDLLGAVLLGCALAGLLLGISQARSWGAGPAIGVFVVTAGLFAGFAVVELRVRQPLVDLRLLGRRTMMVTNLTTVAIGAAMFGVVTLIPHLVAEDRIAVALLPMVATMLVATPLSPRLGGRLSVRTGAALGIVSCVALVFAHDELWQICVIGLFLGAGYGLAFAAFGTLVVDSVDVHQTGMATGVNTIIRTAGGAIGAQLAAVLMAGGSYDSAFTTFALIAMLALALTAALPQRAPQPSAA</sequence>
<dbReference type="RefSeq" id="WP_103956216.1">
    <property type="nucleotide sequence ID" value="NZ_FNVT01000003.1"/>
</dbReference>
<dbReference type="OrthoDB" id="4484751at2"/>
<keyword evidence="2" id="KW-0813">Transport</keyword>
<dbReference type="InterPro" id="IPR011701">
    <property type="entry name" value="MFS"/>
</dbReference>
<feature type="transmembrane region" description="Helical" evidence="6">
    <location>
        <begin position="333"/>
        <end position="359"/>
    </location>
</feature>
<proteinExistence type="predicted"/>
<dbReference type="EMBL" id="FNVT01000003">
    <property type="protein sequence ID" value="SEG62986.1"/>
    <property type="molecule type" value="Genomic_DNA"/>
</dbReference>
<keyword evidence="10" id="KW-1185">Reference proteome</keyword>
<feature type="transmembrane region" description="Helical" evidence="6">
    <location>
        <begin position="310"/>
        <end position="327"/>
    </location>
</feature>
<dbReference type="Gene3D" id="1.20.1250.20">
    <property type="entry name" value="MFS general substrate transporter like domains"/>
    <property type="match status" value="1"/>
</dbReference>
<protein>
    <submittedName>
        <fullName evidence="9">Major Facilitator Superfamily protein</fullName>
    </submittedName>
</protein>
<feature type="signal peptide" evidence="7">
    <location>
        <begin position="1"/>
        <end position="20"/>
    </location>
</feature>
<feature type="transmembrane region" description="Helical" evidence="6">
    <location>
        <begin position="400"/>
        <end position="419"/>
    </location>
</feature>
<dbReference type="PANTHER" id="PTHR42718">
    <property type="entry name" value="MAJOR FACILITATOR SUPERFAMILY MULTIDRUG TRANSPORTER MFSC"/>
    <property type="match status" value="1"/>
</dbReference>
<feature type="transmembrane region" description="Helical" evidence="6">
    <location>
        <begin position="214"/>
        <end position="236"/>
    </location>
</feature>
<evidence type="ECO:0000259" key="8">
    <source>
        <dbReference type="PROSITE" id="PS50850"/>
    </source>
</evidence>
<feature type="transmembrane region" description="Helical" evidence="6">
    <location>
        <begin position="160"/>
        <end position="179"/>
    </location>
</feature>
<dbReference type="AlphaFoldDB" id="A0A1H6BS03"/>
<dbReference type="SUPFAM" id="SSF103473">
    <property type="entry name" value="MFS general substrate transporter"/>
    <property type="match status" value="1"/>
</dbReference>
<feature type="transmembrane region" description="Helical" evidence="6">
    <location>
        <begin position="285"/>
        <end position="303"/>
    </location>
</feature>
<feature type="domain" description="Major facilitator superfamily (MFS) profile" evidence="8">
    <location>
        <begin position="6"/>
        <end position="424"/>
    </location>
</feature>
<evidence type="ECO:0000256" key="4">
    <source>
        <dbReference type="ARBA" id="ARBA00022989"/>
    </source>
</evidence>
<evidence type="ECO:0000256" key="1">
    <source>
        <dbReference type="ARBA" id="ARBA00004651"/>
    </source>
</evidence>
<dbReference type="GO" id="GO:0005886">
    <property type="term" value="C:plasma membrane"/>
    <property type="evidence" value="ECO:0007669"/>
    <property type="project" value="UniProtKB-SubCell"/>
</dbReference>
<evidence type="ECO:0000313" key="9">
    <source>
        <dbReference type="EMBL" id="SEG62986.1"/>
    </source>
</evidence>
<dbReference type="GO" id="GO:0022857">
    <property type="term" value="F:transmembrane transporter activity"/>
    <property type="evidence" value="ECO:0007669"/>
    <property type="project" value="InterPro"/>
</dbReference>
<evidence type="ECO:0000256" key="6">
    <source>
        <dbReference type="SAM" id="Phobius"/>
    </source>
</evidence>
<keyword evidence="7" id="KW-0732">Signal</keyword>
<keyword evidence="4 6" id="KW-1133">Transmembrane helix</keyword>
<dbReference type="PANTHER" id="PTHR42718:SF9">
    <property type="entry name" value="MAJOR FACILITATOR SUPERFAMILY MULTIDRUG TRANSPORTER MFSC"/>
    <property type="match status" value="1"/>
</dbReference>
<evidence type="ECO:0000313" key="10">
    <source>
        <dbReference type="Proteomes" id="UP000236732"/>
    </source>
</evidence>
<name>A0A1H6BS03_9ACTN</name>